<dbReference type="GO" id="GO:0009252">
    <property type="term" value="P:peptidoglycan biosynthetic process"/>
    <property type="evidence" value="ECO:0007669"/>
    <property type="project" value="UniProtKB-UniRule"/>
</dbReference>
<comment type="similarity">
    <text evidence="7">Belongs to the MurCDEF family.</text>
</comment>
<dbReference type="InterPro" id="IPR036565">
    <property type="entry name" value="Mur-like_cat_sf"/>
</dbReference>
<dbReference type="EMBL" id="BEHT01000014">
    <property type="protein sequence ID" value="GBC98687.1"/>
    <property type="molecule type" value="Genomic_DNA"/>
</dbReference>
<evidence type="ECO:0000256" key="7">
    <source>
        <dbReference type="HAMAP-Rule" id="MF_00639"/>
    </source>
</evidence>
<dbReference type="AlphaFoldDB" id="A0A2H5XC50"/>
<feature type="domain" description="Mur ligase central" evidence="10">
    <location>
        <begin position="123"/>
        <end position="306"/>
    </location>
</feature>
<evidence type="ECO:0000256" key="2">
    <source>
        <dbReference type="ARBA" id="ARBA00004752"/>
    </source>
</evidence>
<comment type="pathway">
    <text evidence="2 7 8">Cell wall biogenesis; peptidoglycan biosynthesis.</text>
</comment>
<dbReference type="InterPro" id="IPR005762">
    <property type="entry name" value="MurD"/>
</dbReference>
<dbReference type="HAMAP" id="MF_00639">
    <property type="entry name" value="MurD"/>
    <property type="match status" value="1"/>
</dbReference>
<dbReference type="Pfam" id="PF08245">
    <property type="entry name" value="Mur_ligase_M"/>
    <property type="match status" value="1"/>
</dbReference>
<dbReference type="SUPFAM" id="SSF53623">
    <property type="entry name" value="MurD-like peptide ligases, catalytic domain"/>
    <property type="match status" value="1"/>
</dbReference>
<dbReference type="GO" id="GO:0008764">
    <property type="term" value="F:UDP-N-acetylmuramoylalanine-D-glutamate ligase activity"/>
    <property type="evidence" value="ECO:0007669"/>
    <property type="project" value="UniProtKB-UniRule"/>
</dbReference>
<feature type="binding site" evidence="7">
    <location>
        <begin position="125"/>
        <end position="131"/>
    </location>
    <ligand>
        <name>ATP</name>
        <dbReference type="ChEBI" id="CHEBI:30616"/>
    </ligand>
</feature>
<dbReference type="NCBIfam" id="TIGR01087">
    <property type="entry name" value="murD"/>
    <property type="match status" value="1"/>
</dbReference>
<dbReference type="Proteomes" id="UP000236173">
    <property type="component" value="Unassembled WGS sequence"/>
</dbReference>
<sequence length="479" mass="51452">MPLPSTVAVLGLGLSGCATAEALLRRGVQVIAADEKPLDALSARERVRHLAEQGVELVLGAGAFERLRQWRLPLAIISPGICVHRPDIQALVQAGTELWSEVELGYRLLMCERGEGTFHLIAITGTKGKTTTAYLTAAMLQASGLPTVLAGNVGVPLVCCADEHKGATHFVVEVSSFQLATCHTFRPAIAALTMLSVDHLDWHQSVDEYWNAKAKLFAHQRYGDDWAVLNADDAGSRWMAGKVRTRILWCGKEVMASCVYCTHWVSDDGAILWANLGEGKFPVLRLVEFPLPGEHNKSNLRIAVGTALLAGAAPDRIADAVRDFKGVPHRLEFVAEVNGVRFFNDSAATIPDAAAAATRAFSAPVILIAGGRDKGGRWDSFAAAIKGRVKALIALGEFAERLMDIAHHAGVPTILRASDMDDAVQQAMALAQRGDVVLLSPGCASFDQFANYAQRGEAFKAAVRRLIATSSLNTPDRHG</sequence>
<dbReference type="GO" id="GO:0008360">
    <property type="term" value="P:regulation of cell shape"/>
    <property type="evidence" value="ECO:0007669"/>
    <property type="project" value="UniProtKB-KW"/>
</dbReference>
<dbReference type="Gene3D" id="3.40.50.720">
    <property type="entry name" value="NAD(P)-binding Rossmann-like Domain"/>
    <property type="match status" value="1"/>
</dbReference>
<protein>
    <recommendedName>
        <fullName evidence="7 8">UDP-N-acetylmuramoylalanine--D-glutamate ligase</fullName>
        <ecNumber evidence="7 8">6.3.2.9</ecNumber>
    </recommendedName>
    <alternativeName>
        <fullName evidence="7">D-glutamic acid-adding enzyme</fullName>
    </alternativeName>
    <alternativeName>
        <fullName evidence="7">UDP-N-acetylmuramoyl-L-alanyl-D-glutamate synthetase</fullName>
    </alternativeName>
</protein>
<dbReference type="Pfam" id="PF21799">
    <property type="entry name" value="MurD-like_N"/>
    <property type="match status" value="1"/>
</dbReference>
<dbReference type="InterPro" id="IPR036615">
    <property type="entry name" value="Mur_ligase_C_dom_sf"/>
</dbReference>
<dbReference type="PANTHER" id="PTHR43692:SF1">
    <property type="entry name" value="UDP-N-ACETYLMURAMOYLALANINE--D-GLUTAMATE LIGASE"/>
    <property type="match status" value="1"/>
</dbReference>
<dbReference type="GO" id="GO:0005737">
    <property type="term" value="C:cytoplasm"/>
    <property type="evidence" value="ECO:0007669"/>
    <property type="project" value="UniProtKB-SubCell"/>
</dbReference>
<comment type="catalytic activity">
    <reaction evidence="7 8">
        <text>UDP-N-acetyl-alpha-D-muramoyl-L-alanine + D-glutamate + ATP = UDP-N-acetyl-alpha-D-muramoyl-L-alanyl-D-glutamate + ADP + phosphate + H(+)</text>
        <dbReference type="Rhea" id="RHEA:16429"/>
        <dbReference type="ChEBI" id="CHEBI:15378"/>
        <dbReference type="ChEBI" id="CHEBI:29986"/>
        <dbReference type="ChEBI" id="CHEBI:30616"/>
        <dbReference type="ChEBI" id="CHEBI:43474"/>
        <dbReference type="ChEBI" id="CHEBI:83898"/>
        <dbReference type="ChEBI" id="CHEBI:83900"/>
        <dbReference type="ChEBI" id="CHEBI:456216"/>
        <dbReference type="EC" id="6.3.2.9"/>
    </reaction>
</comment>
<keyword evidence="6 7" id="KW-0067">ATP-binding</keyword>
<comment type="caution">
    <text evidence="11">The sequence shown here is derived from an EMBL/GenBank/DDBJ whole genome shotgun (WGS) entry which is preliminary data.</text>
</comment>
<dbReference type="Pfam" id="PF02875">
    <property type="entry name" value="Mur_ligase_C"/>
    <property type="match status" value="1"/>
</dbReference>
<dbReference type="GO" id="GO:0051301">
    <property type="term" value="P:cell division"/>
    <property type="evidence" value="ECO:0007669"/>
    <property type="project" value="UniProtKB-KW"/>
</dbReference>
<keyword evidence="3 7" id="KW-0963">Cytoplasm</keyword>
<dbReference type="EC" id="6.3.2.9" evidence="7 8"/>
<dbReference type="GO" id="GO:0071555">
    <property type="term" value="P:cell wall organization"/>
    <property type="evidence" value="ECO:0007669"/>
    <property type="project" value="UniProtKB-KW"/>
</dbReference>
<dbReference type="InterPro" id="IPR004101">
    <property type="entry name" value="Mur_ligase_C"/>
</dbReference>
<dbReference type="UniPathway" id="UPA00219"/>
<evidence type="ECO:0000256" key="3">
    <source>
        <dbReference type="ARBA" id="ARBA00022490"/>
    </source>
</evidence>
<keyword evidence="7 8" id="KW-0132">Cell division</keyword>
<evidence type="ECO:0000313" key="12">
    <source>
        <dbReference type="Proteomes" id="UP000236173"/>
    </source>
</evidence>
<dbReference type="PANTHER" id="PTHR43692">
    <property type="entry name" value="UDP-N-ACETYLMURAMOYLALANINE--D-GLUTAMATE LIGASE"/>
    <property type="match status" value="1"/>
</dbReference>
<reference evidence="12" key="1">
    <citation type="submission" date="2017-09" db="EMBL/GenBank/DDBJ databases">
        <title>Metaegenomics of thermophilic ammonia-oxidizing enrichment culture.</title>
        <authorList>
            <person name="Kato S."/>
            <person name="Suzuki K."/>
        </authorList>
    </citation>
    <scope>NUCLEOTIDE SEQUENCE [LARGE SCALE GENOMIC DNA]</scope>
</reference>
<accession>A0A2H5XC50</accession>
<dbReference type="SUPFAM" id="SSF51984">
    <property type="entry name" value="MurCD N-terminal domain"/>
    <property type="match status" value="1"/>
</dbReference>
<evidence type="ECO:0000256" key="8">
    <source>
        <dbReference type="RuleBase" id="RU003664"/>
    </source>
</evidence>
<evidence type="ECO:0000256" key="1">
    <source>
        <dbReference type="ARBA" id="ARBA00004496"/>
    </source>
</evidence>
<evidence type="ECO:0000256" key="4">
    <source>
        <dbReference type="ARBA" id="ARBA00022598"/>
    </source>
</evidence>
<comment type="subcellular location">
    <subcellularLocation>
        <location evidence="1 7 8">Cytoplasm</location>
    </subcellularLocation>
</comment>
<keyword evidence="7 8" id="KW-0133">Cell shape</keyword>
<keyword evidence="7 8" id="KW-0131">Cell cycle</keyword>
<gene>
    <name evidence="7 11" type="primary">murD</name>
    <name evidence="11" type="ORF">HRbin17_01201</name>
</gene>
<evidence type="ECO:0000259" key="9">
    <source>
        <dbReference type="Pfam" id="PF02875"/>
    </source>
</evidence>
<dbReference type="GO" id="GO:0005524">
    <property type="term" value="F:ATP binding"/>
    <property type="evidence" value="ECO:0007669"/>
    <property type="project" value="UniProtKB-UniRule"/>
</dbReference>
<evidence type="ECO:0000256" key="5">
    <source>
        <dbReference type="ARBA" id="ARBA00022741"/>
    </source>
</evidence>
<comment type="function">
    <text evidence="7 8">Cell wall formation. Catalyzes the addition of glutamate to the nucleotide precursor UDP-N-acetylmuramoyl-L-alanine (UMA).</text>
</comment>
<keyword evidence="5 7" id="KW-0547">Nucleotide-binding</keyword>
<keyword evidence="7 8" id="KW-0573">Peptidoglycan synthesis</keyword>
<evidence type="ECO:0000256" key="6">
    <source>
        <dbReference type="ARBA" id="ARBA00022840"/>
    </source>
</evidence>
<dbReference type="SUPFAM" id="SSF53244">
    <property type="entry name" value="MurD-like peptide ligases, peptide-binding domain"/>
    <property type="match status" value="1"/>
</dbReference>
<proteinExistence type="inferred from homology"/>
<keyword evidence="7 8" id="KW-0961">Cell wall biogenesis/degradation</keyword>
<dbReference type="Gene3D" id="3.40.1190.10">
    <property type="entry name" value="Mur-like, catalytic domain"/>
    <property type="match status" value="1"/>
</dbReference>
<dbReference type="Gene3D" id="3.90.190.20">
    <property type="entry name" value="Mur ligase, C-terminal domain"/>
    <property type="match status" value="1"/>
</dbReference>
<evidence type="ECO:0000313" key="11">
    <source>
        <dbReference type="EMBL" id="GBC98687.1"/>
    </source>
</evidence>
<organism evidence="11 12">
    <name type="scientific">Candidatus Fervidibacter japonicus</name>
    <dbReference type="NCBI Taxonomy" id="2035412"/>
    <lineage>
        <taxon>Bacteria</taxon>
        <taxon>Candidatus Fervidibacterota</taxon>
        <taxon>Candidatus Fervidibacter</taxon>
    </lineage>
</organism>
<keyword evidence="4 7" id="KW-0436">Ligase</keyword>
<dbReference type="InterPro" id="IPR013221">
    <property type="entry name" value="Mur_ligase_cen"/>
</dbReference>
<feature type="domain" description="Mur ligase C-terminal" evidence="9">
    <location>
        <begin position="329"/>
        <end position="441"/>
    </location>
</feature>
<name>A0A2H5XC50_9BACT</name>
<evidence type="ECO:0000259" key="10">
    <source>
        <dbReference type="Pfam" id="PF08245"/>
    </source>
</evidence>